<protein>
    <recommendedName>
        <fullName evidence="2">Endonuclease/exonuclease/phosphatase domain-containing protein</fullName>
    </recommendedName>
</protein>
<comment type="caution">
    <text evidence="3">The sequence shown here is derived from an EMBL/GenBank/DDBJ whole genome shotgun (WGS) entry which is preliminary data.</text>
</comment>
<dbReference type="InterPro" id="IPR005135">
    <property type="entry name" value="Endo/exonuclease/phosphatase"/>
</dbReference>
<evidence type="ECO:0000259" key="2">
    <source>
        <dbReference type="Pfam" id="PF03372"/>
    </source>
</evidence>
<keyword evidence="4" id="KW-1185">Reference proteome</keyword>
<reference evidence="3 4" key="1">
    <citation type="submission" date="2019-03" db="EMBL/GenBank/DDBJ databases">
        <title>Draft genome sequences of novel Actinobacteria.</title>
        <authorList>
            <person name="Sahin N."/>
            <person name="Ay H."/>
            <person name="Saygin H."/>
        </authorList>
    </citation>
    <scope>NUCLEOTIDE SEQUENCE [LARGE SCALE GENOMIC DNA]</scope>
    <source>
        <strain evidence="3 4">KC310</strain>
    </source>
</reference>
<dbReference type="Gene3D" id="3.60.10.10">
    <property type="entry name" value="Endonuclease/exonuclease/phosphatase"/>
    <property type="match status" value="1"/>
</dbReference>
<dbReference type="RefSeq" id="WP_132596898.1">
    <property type="nucleotide sequence ID" value="NZ_SMKO01000053.1"/>
</dbReference>
<feature type="compositionally biased region" description="Acidic residues" evidence="1">
    <location>
        <begin position="175"/>
        <end position="184"/>
    </location>
</feature>
<gene>
    <name evidence="3" type="ORF">E1292_20800</name>
</gene>
<dbReference type="SUPFAM" id="SSF56219">
    <property type="entry name" value="DNase I-like"/>
    <property type="match status" value="1"/>
</dbReference>
<dbReference type="Pfam" id="PF03372">
    <property type="entry name" value="Exo_endo_phos"/>
    <property type="match status" value="1"/>
</dbReference>
<feature type="region of interest" description="Disordered" evidence="1">
    <location>
        <begin position="136"/>
        <end position="184"/>
    </location>
</feature>
<dbReference type="Proteomes" id="UP000295258">
    <property type="component" value="Unassembled WGS sequence"/>
</dbReference>
<proteinExistence type="predicted"/>
<accession>A0A4R4VDJ2</accession>
<dbReference type="AlphaFoldDB" id="A0A4R4VDJ2"/>
<evidence type="ECO:0000313" key="4">
    <source>
        <dbReference type="Proteomes" id="UP000295258"/>
    </source>
</evidence>
<name>A0A4R4VDJ2_9ACTN</name>
<evidence type="ECO:0000313" key="3">
    <source>
        <dbReference type="EMBL" id="TDD03588.1"/>
    </source>
</evidence>
<evidence type="ECO:0000256" key="1">
    <source>
        <dbReference type="SAM" id="MobiDB-lite"/>
    </source>
</evidence>
<dbReference type="EMBL" id="SMKO01000053">
    <property type="protein sequence ID" value="TDD03588.1"/>
    <property type="molecule type" value="Genomic_DNA"/>
</dbReference>
<feature type="domain" description="Endonuclease/exonuclease/phosphatase" evidence="2">
    <location>
        <begin position="7"/>
        <end position="148"/>
    </location>
</feature>
<organism evidence="3 4">
    <name type="scientific">Nonomuraea deserti</name>
    <dbReference type="NCBI Taxonomy" id="1848322"/>
    <lineage>
        <taxon>Bacteria</taxon>
        <taxon>Bacillati</taxon>
        <taxon>Actinomycetota</taxon>
        <taxon>Actinomycetes</taxon>
        <taxon>Streptosporangiales</taxon>
        <taxon>Streptosporangiaceae</taxon>
        <taxon>Nonomuraea</taxon>
    </lineage>
</organism>
<sequence>MRKIRKRVIRKSGANIVTLQEIHRKPGADQVRQLADALGWHINRNVHFDAGDNPGRCDKPQSGKAGNTILSKFTNHPPVARPDTAVGGAPRGPGRQGALLLRLQVGIILTGDFNAKPADALSKRFGSAGWVDTGAKYANGPTLGNARTRLHPHQRRHHDERLPALHHGLRPPADRDEDDPLNHG</sequence>
<dbReference type="GO" id="GO:0003824">
    <property type="term" value="F:catalytic activity"/>
    <property type="evidence" value="ECO:0007669"/>
    <property type="project" value="InterPro"/>
</dbReference>
<dbReference type="InterPro" id="IPR036691">
    <property type="entry name" value="Endo/exonu/phosph_ase_sf"/>
</dbReference>